<dbReference type="InterPro" id="IPR024706">
    <property type="entry name" value="Peroxiredoxin_AhpC-typ"/>
</dbReference>
<keyword evidence="1 6" id="KW-0575">Peroxidase</keyword>
<dbReference type="GO" id="GO:0008379">
    <property type="term" value="F:thioredoxin peroxidase activity"/>
    <property type="evidence" value="ECO:0007669"/>
    <property type="project" value="TreeGrafter"/>
</dbReference>
<name>A0A485M6H3_9ZZZZ</name>
<dbReference type="InterPro" id="IPR050217">
    <property type="entry name" value="Peroxiredoxin"/>
</dbReference>
<evidence type="ECO:0000256" key="2">
    <source>
        <dbReference type="ARBA" id="ARBA00022862"/>
    </source>
</evidence>
<evidence type="ECO:0000313" key="6">
    <source>
        <dbReference type="EMBL" id="VFU18200.1"/>
    </source>
</evidence>
<keyword evidence="3 6" id="KW-0560">Oxidoreductase</keyword>
<dbReference type="GO" id="GO:0042744">
    <property type="term" value="P:hydrogen peroxide catabolic process"/>
    <property type="evidence" value="ECO:0007669"/>
    <property type="project" value="TreeGrafter"/>
</dbReference>
<sequence>MLSLSVDSVYVHKVWNESELSKMVTGGVPFPMLSDPGGKIGREYNVYNEDTAVDLRGTFIIDPDGVIQGYQVLTSVVGRSTDEIIRLIHAFQIVRESKEKEFTPADWKPGMMVLKPAVELVGRVWEMWKPDRSRE</sequence>
<accession>A0A485M6H3</accession>
<dbReference type="PANTHER" id="PTHR10681">
    <property type="entry name" value="THIOREDOXIN PEROXIDASE"/>
    <property type="match status" value="1"/>
</dbReference>
<dbReference type="SUPFAM" id="SSF52833">
    <property type="entry name" value="Thioredoxin-like"/>
    <property type="match status" value="1"/>
</dbReference>
<dbReference type="PANTHER" id="PTHR10681:SF121">
    <property type="entry name" value="ALKYL HYDROPEROXIDE REDUCTASE C"/>
    <property type="match status" value="1"/>
</dbReference>
<dbReference type="PIRSF" id="PIRSF000239">
    <property type="entry name" value="AHPC"/>
    <property type="match status" value="1"/>
</dbReference>
<evidence type="ECO:0000259" key="5">
    <source>
        <dbReference type="Pfam" id="PF00578"/>
    </source>
</evidence>
<dbReference type="GO" id="GO:0033554">
    <property type="term" value="P:cellular response to stress"/>
    <property type="evidence" value="ECO:0007669"/>
    <property type="project" value="TreeGrafter"/>
</dbReference>
<feature type="domain" description="Alkyl hydroperoxide reductase subunit C/ Thiol specific antioxidant" evidence="5">
    <location>
        <begin position="2"/>
        <end position="68"/>
    </location>
</feature>
<proteinExistence type="predicted"/>
<dbReference type="EC" id="1.11.1.15" evidence="6"/>
<evidence type="ECO:0000256" key="3">
    <source>
        <dbReference type="ARBA" id="ARBA00023002"/>
    </source>
</evidence>
<dbReference type="EMBL" id="CAADRM010000146">
    <property type="protein sequence ID" value="VFU18200.1"/>
    <property type="molecule type" value="Genomic_DNA"/>
</dbReference>
<organism evidence="6">
    <name type="scientific">anaerobic digester metagenome</name>
    <dbReference type="NCBI Taxonomy" id="1263854"/>
    <lineage>
        <taxon>unclassified sequences</taxon>
        <taxon>metagenomes</taxon>
        <taxon>ecological metagenomes</taxon>
    </lineage>
</organism>
<dbReference type="GO" id="GO:0005829">
    <property type="term" value="C:cytosol"/>
    <property type="evidence" value="ECO:0007669"/>
    <property type="project" value="TreeGrafter"/>
</dbReference>
<dbReference type="AlphaFoldDB" id="A0A485M6H3"/>
<gene>
    <name evidence="6" type="primary">prxU</name>
    <name evidence="6" type="ORF">SCFA_790020</name>
</gene>
<evidence type="ECO:0000256" key="1">
    <source>
        <dbReference type="ARBA" id="ARBA00022559"/>
    </source>
</evidence>
<keyword evidence="2" id="KW-0049">Antioxidant</keyword>
<protein>
    <submittedName>
        <fullName evidence="6">Selenocysteine-containing peroxiredoxin PrxU</fullName>
        <ecNumber evidence="6">1.11.1.15</ecNumber>
    </submittedName>
</protein>
<dbReference type="InterPro" id="IPR000866">
    <property type="entry name" value="AhpC/TSA"/>
</dbReference>
<keyword evidence="4" id="KW-0676">Redox-active center</keyword>
<reference evidence="6" key="1">
    <citation type="submission" date="2019-03" db="EMBL/GenBank/DDBJ databases">
        <authorList>
            <person name="Hao L."/>
        </authorList>
    </citation>
    <scope>NUCLEOTIDE SEQUENCE</scope>
</reference>
<evidence type="ECO:0000256" key="4">
    <source>
        <dbReference type="ARBA" id="ARBA00023284"/>
    </source>
</evidence>
<dbReference type="Gene3D" id="3.40.30.10">
    <property type="entry name" value="Glutaredoxin"/>
    <property type="match status" value="1"/>
</dbReference>
<dbReference type="GO" id="GO:0045454">
    <property type="term" value="P:cell redox homeostasis"/>
    <property type="evidence" value="ECO:0007669"/>
    <property type="project" value="TreeGrafter"/>
</dbReference>
<dbReference type="GO" id="GO:0006979">
    <property type="term" value="P:response to oxidative stress"/>
    <property type="evidence" value="ECO:0007669"/>
    <property type="project" value="TreeGrafter"/>
</dbReference>
<dbReference type="Pfam" id="PF00578">
    <property type="entry name" value="AhpC-TSA"/>
    <property type="match status" value="1"/>
</dbReference>
<dbReference type="InterPro" id="IPR036249">
    <property type="entry name" value="Thioredoxin-like_sf"/>
</dbReference>